<organism evidence="1 2">
    <name type="scientific">Legionella geestiana</name>
    <dbReference type="NCBI Taxonomy" id="45065"/>
    <lineage>
        <taxon>Bacteria</taxon>
        <taxon>Pseudomonadati</taxon>
        <taxon>Pseudomonadota</taxon>
        <taxon>Gammaproteobacteria</taxon>
        <taxon>Legionellales</taxon>
        <taxon>Legionellaceae</taxon>
        <taxon>Legionella</taxon>
    </lineage>
</organism>
<dbReference type="Proteomes" id="UP000054785">
    <property type="component" value="Unassembled WGS sequence"/>
</dbReference>
<name>A0A0W0U7Q4_9GAMM</name>
<protein>
    <submittedName>
        <fullName evidence="1">Uncharacterized protein</fullName>
    </submittedName>
</protein>
<dbReference type="PATRIC" id="fig|45065.4.peg.488"/>
<proteinExistence type="predicted"/>
<comment type="caution">
    <text evidence="1">The sequence shown here is derived from an EMBL/GenBank/DDBJ whole genome shotgun (WGS) entry which is preliminary data.</text>
</comment>
<gene>
    <name evidence="1" type="ORF">Lgee_0459</name>
</gene>
<evidence type="ECO:0000313" key="2">
    <source>
        <dbReference type="Proteomes" id="UP000054785"/>
    </source>
</evidence>
<dbReference type="STRING" id="45065.Lgee_0459"/>
<dbReference type="RefSeq" id="WP_028387455.1">
    <property type="nucleotide sequence ID" value="NZ_CAAAHN010000004.1"/>
</dbReference>
<sequence>MIFASMERVSQLKQRAFMHALITSNKIKYEHISAFLDIPIANLKALYDGKYTLDEVSSLKLTALVALYLCS</sequence>
<reference evidence="1 2" key="1">
    <citation type="submission" date="2015-11" db="EMBL/GenBank/DDBJ databases">
        <title>Genomic analysis of 38 Legionella species identifies large and diverse effector repertoires.</title>
        <authorList>
            <person name="Burstein D."/>
            <person name="Amaro F."/>
            <person name="Zusman T."/>
            <person name="Lifshitz Z."/>
            <person name="Cohen O."/>
            <person name="Gilbert J.A."/>
            <person name="Pupko T."/>
            <person name="Shuman H.A."/>
            <person name="Segal G."/>
        </authorList>
    </citation>
    <scope>NUCLEOTIDE SEQUENCE [LARGE SCALE GENOMIC DNA]</scope>
    <source>
        <strain evidence="1 2">ATCC 49504</strain>
    </source>
</reference>
<dbReference type="AlphaFoldDB" id="A0A0W0U7Q4"/>
<evidence type="ECO:0000313" key="1">
    <source>
        <dbReference type="EMBL" id="KTD03802.1"/>
    </source>
</evidence>
<accession>A0A0W0U7Q4</accession>
<dbReference type="EMBL" id="LNYC01000009">
    <property type="protein sequence ID" value="KTD03802.1"/>
    <property type="molecule type" value="Genomic_DNA"/>
</dbReference>
<keyword evidence="2" id="KW-1185">Reference proteome</keyword>